<sequence>MFLSKLALSLRNPIGFQSTRQFSVHLPRVGISRPGPKLELQTPDHITEIVSELNGLHATSIRLFKERVKSLSRQELKKIVTLRSSKFVSLGLEILKEIEVQPIRQEMATRFLSAHVNNAKFFSLVDSILNEESFLTTNVLNYILAVSFARKQRNHFDKCLELFEKTKLKYDKETFAILINSYGKLGKFEEMRDLFEKMKSEDIHPTIKIFNMMLSAYSERNKDAEIEVLIDEMRNLKFNPDISTFNILINYNVLNKNYEKARILYEEAKDNEFETNFYTHAIMMKLFAELKDYSSMKSHFDSCVSKRTDKDEVGTTFNVYIQGLASMNYFEEMIEIYKELQQLKSSAHFSKKSMYELNAKTINSMIECFHKNSKFGELVNFSKEELRLFDSKCLLSLFNSLKDAGRSEEALDIINSFLIQGKSYLDRNAIEAYFKACAQAEKFKEIMEFYDENKDKVDITIKSVCIYMIACSKLMKETKLNDIFHSFAKNNEVKPLIISAAMESYALMGKYERVWKIWVDHNNDGKLLNNINPVMGLIAAAEKSENISWIDETFALLKVVPSQNLSVYEAFFNFYFLKQNLSKCIELLSSFLKTQGSTDSVQSMALKLLDKARELNDMDLEIEVLELAGSHSLQINQGDNHFDVSNNSLN</sequence>
<dbReference type="PANTHER" id="PTHR46128">
    <property type="entry name" value="MITOCHONDRIAL GROUP I INTRON SPLICING FACTOR CCM1"/>
    <property type="match status" value="1"/>
</dbReference>
<dbReference type="Pfam" id="PF13041">
    <property type="entry name" value="PPR_2"/>
    <property type="match status" value="1"/>
</dbReference>
<evidence type="ECO:0000313" key="4">
    <source>
        <dbReference type="Proteomes" id="UP000281549"/>
    </source>
</evidence>
<dbReference type="Gene3D" id="1.25.40.10">
    <property type="entry name" value="Tetratricopeptide repeat domain"/>
    <property type="match status" value="2"/>
</dbReference>
<evidence type="ECO:0000256" key="1">
    <source>
        <dbReference type="ARBA" id="ARBA00007626"/>
    </source>
</evidence>
<organism evidence="3 4">
    <name type="scientific">Rozella allomycis (strain CSF55)</name>
    <dbReference type="NCBI Taxonomy" id="988480"/>
    <lineage>
        <taxon>Eukaryota</taxon>
        <taxon>Fungi</taxon>
        <taxon>Fungi incertae sedis</taxon>
        <taxon>Cryptomycota</taxon>
        <taxon>Cryptomycota incertae sedis</taxon>
        <taxon>Rozella</taxon>
    </lineage>
</organism>
<dbReference type="InterPro" id="IPR002885">
    <property type="entry name" value="PPR_rpt"/>
</dbReference>
<proteinExistence type="inferred from homology"/>
<dbReference type="SUPFAM" id="SSF48452">
    <property type="entry name" value="TPR-like"/>
    <property type="match status" value="1"/>
</dbReference>
<dbReference type="InterPro" id="IPR050872">
    <property type="entry name" value="PPR_P_subfamily"/>
</dbReference>
<dbReference type="Pfam" id="PF01535">
    <property type="entry name" value="PPR"/>
    <property type="match status" value="2"/>
</dbReference>
<accession>A0A4P9YIH9</accession>
<dbReference type="NCBIfam" id="TIGR00756">
    <property type="entry name" value="PPR"/>
    <property type="match status" value="1"/>
</dbReference>
<evidence type="ECO:0000256" key="2">
    <source>
        <dbReference type="PROSITE-ProRule" id="PRU00708"/>
    </source>
</evidence>
<dbReference type="PROSITE" id="PS51375">
    <property type="entry name" value="PPR"/>
    <property type="match status" value="2"/>
</dbReference>
<dbReference type="AlphaFoldDB" id="A0A4P9YIH9"/>
<protein>
    <recommendedName>
        <fullName evidence="5">Pentacotripeptide-repeat region of PRORP domain-containing protein</fullName>
    </recommendedName>
</protein>
<reference evidence="4" key="1">
    <citation type="journal article" date="2018" name="Nat. Microbiol.">
        <title>Leveraging single-cell genomics to expand the fungal tree of life.</title>
        <authorList>
            <person name="Ahrendt S.R."/>
            <person name="Quandt C.A."/>
            <person name="Ciobanu D."/>
            <person name="Clum A."/>
            <person name="Salamov A."/>
            <person name="Andreopoulos B."/>
            <person name="Cheng J.F."/>
            <person name="Woyke T."/>
            <person name="Pelin A."/>
            <person name="Henrissat B."/>
            <person name="Reynolds N.K."/>
            <person name="Benny G.L."/>
            <person name="Smith M.E."/>
            <person name="James T.Y."/>
            <person name="Grigoriev I.V."/>
        </authorList>
    </citation>
    <scope>NUCLEOTIDE SEQUENCE [LARGE SCALE GENOMIC DNA]</scope>
    <source>
        <strain evidence="4">CSF55</strain>
    </source>
</reference>
<feature type="repeat" description="PPR" evidence="2">
    <location>
        <begin position="171"/>
        <end position="205"/>
    </location>
</feature>
<feature type="repeat" description="PPR" evidence="2">
    <location>
        <begin position="206"/>
        <end position="240"/>
    </location>
</feature>
<name>A0A4P9YIH9_ROZAC</name>
<comment type="similarity">
    <text evidence="1">Belongs to the PPR family. P subfamily.</text>
</comment>
<dbReference type="PANTHER" id="PTHR46128:SF329">
    <property type="entry name" value="MITOCHONDRIAL GROUP I INTRON SPLICING FACTOR DMR1"/>
    <property type="match status" value="1"/>
</dbReference>
<evidence type="ECO:0008006" key="5">
    <source>
        <dbReference type="Google" id="ProtNLM"/>
    </source>
</evidence>
<gene>
    <name evidence="3" type="ORF">ROZALSC1DRAFT_29015</name>
</gene>
<evidence type="ECO:0000313" key="3">
    <source>
        <dbReference type="EMBL" id="RKP19377.1"/>
    </source>
</evidence>
<dbReference type="InterPro" id="IPR011990">
    <property type="entry name" value="TPR-like_helical_dom_sf"/>
</dbReference>
<dbReference type="Proteomes" id="UP000281549">
    <property type="component" value="Unassembled WGS sequence"/>
</dbReference>
<dbReference type="EMBL" id="ML005234">
    <property type="protein sequence ID" value="RKP19377.1"/>
    <property type="molecule type" value="Genomic_DNA"/>
</dbReference>